<sequence>MSSDQVKVLIVCLGNICRSPMGEAVMRDIAKQRGHDIVLDSAGTGAYHEGEDPDDRAVATCQKHKIPISHAARKVRTSDYTAFTHILAADGNNLNSLRRNAPRNATATIRLWGSYLESNLPISDPYYGGNSGFERVYQQCVALSNAFLDDVFGPQS</sequence>
<dbReference type="EMBL" id="JAUEPU010000001">
    <property type="protein sequence ID" value="KAK0506279.1"/>
    <property type="molecule type" value="Genomic_DNA"/>
</dbReference>
<comment type="subcellular location">
    <subcellularLocation>
        <location evidence="1">Cytoplasm</location>
    </subcellularLocation>
</comment>
<evidence type="ECO:0000256" key="4">
    <source>
        <dbReference type="ARBA" id="ARBA00022801"/>
    </source>
</evidence>
<evidence type="ECO:0000313" key="10">
    <source>
        <dbReference type="Proteomes" id="UP001175228"/>
    </source>
</evidence>
<evidence type="ECO:0000256" key="2">
    <source>
        <dbReference type="ARBA" id="ARBA00011063"/>
    </source>
</evidence>
<evidence type="ECO:0000259" key="8">
    <source>
        <dbReference type="SMART" id="SM00226"/>
    </source>
</evidence>
<feature type="active site" description="Nucleophile" evidence="7">
    <location>
        <position position="12"/>
    </location>
</feature>
<accession>A0AA39V0Q1</accession>
<protein>
    <submittedName>
        <fullName evidence="9">Phosphotyrosine protein phosphatase</fullName>
    </submittedName>
</protein>
<evidence type="ECO:0000256" key="3">
    <source>
        <dbReference type="ARBA" id="ARBA00022490"/>
    </source>
</evidence>
<evidence type="ECO:0000256" key="7">
    <source>
        <dbReference type="PIRSR" id="PIRSR617867-1"/>
    </source>
</evidence>
<dbReference type="InterPro" id="IPR036196">
    <property type="entry name" value="Ptyr_pPase_sf"/>
</dbReference>
<evidence type="ECO:0000256" key="5">
    <source>
        <dbReference type="ARBA" id="ARBA00022912"/>
    </source>
</evidence>
<dbReference type="InterPro" id="IPR050438">
    <property type="entry name" value="LMW_PTPase"/>
</dbReference>
<evidence type="ECO:0000313" key="9">
    <source>
        <dbReference type="EMBL" id="KAK0506279.1"/>
    </source>
</evidence>
<keyword evidence="4" id="KW-0378">Hydrolase</keyword>
<dbReference type="CDD" id="cd16343">
    <property type="entry name" value="LMWPTP"/>
    <property type="match status" value="1"/>
</dbReference>
<gene>
    <name evidence="9" type="ORF">EDD18DRAFT_1122748</name>
</gene>
<dbReference type="Pfam" id="PF01451">
    <property type="entry name" value="LMWPc"/>
    <property type="match status" value="1"/>
</dbReference>
<comment type="caution">
    <text evidence="9">The sequence shown here is derived from an EMBL/GenBank/DDBJ whole genome shotgun (WGS) entry which is preliminary data.</text>
</comment>
<keyword evidence="5" id="KW-0904">Protein phosphatase</keyword>
<evidence type="ECO:0000256" key="1">
    <source>
        <dbReference type="ARBA" id="ARBA00004496"/>
    </source>
</evidence>
<dbReference type="FunFam" id="3.40.50.2300:FF:000105">
    <property type="entry name" value="Low molecular weight phosphotyrosine protein"/>
    <property type="match status" value="1"/>
</dbReference>
<evidence type="ECO:0000256" key="6">
    <source>
        <dbReference type="ARBA" id="ARBA00051722"/>
    </source>
</evidence>
<keyword evidence="10" id="KW-1185">Reference proteome</keyword>
<reference evidence="9" key="1">
    <citation type="submission" date="2023-06" db="EMBL/GenBank/DDBJ databases">
        <authorList>
            <consortium name="Lawrence Berkeley National Laboratory"/>
            <person name="Ahrendt S."/>
            <person name="Sahu N."/>
            <person name="Indic B."/>
            <person name="Wong-Bajracharya J."/>
            <person name="Merenyi Z."/>
            <person name="Ke H.-M."/>
            <person name="Monk M."/>
            <person name="Kocsube S."/>
            <person name="Drula E."/>
            <person name="Lipzen A."/>
            <person name="Balint B."/>
            <person name="Henrissat B."/>
            <person name="Andreopoulos B."/>
            <person name="Martin F.M."/>
            <person name="Harder C.B."/>
            <person name="Rigling D."/>
            <person name="Ford K.L."/>
            <person name="Foster G.D."/>
            <person name="Pangilinan J."/>
            <person name="Papanicolaou A."/>
            <person name="Barry K."/>
            <person name="LaButti K."/>
            <person name="Viragh M."/>
            <person name="Koriabine M."/>
            <person name="Yan M."/>
            <person name="Riley R."/>
            <person name="Champramary S."/>
            <person name="Plett K.L."/>
            <person name="Tsai I.J."/>
            <person name="Slot J."/>
            <person name="Sipos G."/>
            <person name="Plett J."/>
            <person name="Nagy L.G."/>
            <person name="Grigoriev I.V."/>
        </authorList>
    </citation>
    <scope>NUCLEOTIDE SEQUENCE</scope>
    <source>
        <strain evidence="9">HWK02</strain>
    </source>
</reference>
<dbReference type="Gene3D" id="3.40.50.2300">
    <property type="match status" value="1"/>
</dbReference>
<feature type="active site" evidence="7">
    <location>
        <position position="18"/>
    </location>
</feature>
<dbReference type="InterPro" id="IPR023485">
    <property type="entry name" value="Ptyr_pPase"/>
</dbReference>
<dbReference type="PANTHER" id="PTHR11717:SF7">
    <property type="entry name" value="LOW MOLECULAR WEIGHT PHOSPHOTYROSINE PROTEIN PHOSPHATASE"/>
    <property type="match status" value="1"/>
</dbReference>
<dbReference type="PRINTS" id="PR00719">
    <property type="entry name" value="LMWPTPASE"/>
</dbReference>
<comment type="similarity">
    <text evidence="2">Belongs to the low molecular weight phosphotyrosine protein phosphatase family.</text>
</comment>
<dbReference type="GO" id="GO:0005737">
    <property type="term" value="C:cytoplasm"/>
    <property type="evidence" value="ECO:0007669"/>
    <property type="project" value="UniProtKB-SubCell"/>
</dbReference>
<dbReference type="SUPFAM" id="SSF52788">
    <property type="entry name" value="Phosphotyrosine protein phosphatases I"/>
    <property type="match status" value="1"/>
</dbReference>
<feature type="active site" description="Proton donor" evidence="7">
    <location>
        <position position="124"/>
    </location>
</feature>
<name>A0AA39V0Q1_9AGAR</name>
<keyword evidence="3" id="KW-0963">Cytoplasm</keyword>
<feature type="domain" description="Phosphotyrosine protein phosphatase I" evidence="8">
    <location>
        <begin position="6"/>
        <end position="150"/>
    </location>
</feature>
<dbReference type="PANTHER" id="PTHR11717">
    <property type="entry name" value="LOW MOLECULAR WEIGHT PROTEIN TYROSINE PHOSPHATASE"/>
    <property type="match status" value="1"/>
</dbReference>
<organism evidence="9 10">
    <name type="scientific">Armillaria luteobubalina</name>
    <dbReference type="NCBI Taxonomy" id="153913"/>
    <lineage>
        <taxon>Eukaryota</taxon>
        <taxon>Fungi</taxon>
        <taxon>Dikarya</taxon>
        <taxon>Basidiomycota</taxon>
        <taxon>Agaricomycotina</taxon>
        <taxon>Agaricomycetes</taxon>
        <taxon>Agaricomycetidae</taxon>
        <taxon>Agaricales</taxon>
        <taxon>Marasmiineae</taxon>
        <taxon>Physalacriaceae</taxon>
        <taxon>Armillaria</taxon>
    </lineage>
</organism>
<comment type="catalytic activity">
    <reaction evidence="6">
        <text>O-phospho-L-tyrosyl-[protein] + H2O = L-tyrosyl-[protein] + phosphate</text>
        <dbReference type="Rhea" id="RHEA:10684"/>
        <dbReference type="Rhea" id="RHEA-COMP:10136"/>
        <dbReference type="Rhea" id="RHEA-COMP:20101"/>
        <dbReference type="ChEBI" id="CHEBI:15377"/>
        <dbReference type="ChEBI" id="CHEBI:43474"/>
        <dbReference type="ChEBI" id="CHEBI:46858"/>
        <dbReference type="ChEBI" id="CHEBI:61978"/>
        <dbReference type="EC" id="3.1.3.48"/>
    </reaction>
</comment>
<dbReference type="InterPro" id="IPR017867">
    <property type="entry name" value="Tyr_phospatase_low_mol_wt"/>
</dbReference>
<dbReference type="GO" id="GO:0004725">
    <property type="term" value="F:protein tyrosine phosphatase activity"/>
    <property type="evidence" value="ECO:0007669"/>
    <property type="project" value="UniProtKB-EC"/>
</dbReference>
<dbReference type="Proteomes" id="UP001175228">
    <property type="component" value="Unassembled WGS sequence"/>
</dbReference>
<proteinExistence type="inferred from homology"/>
<dbReference type="SMART" id="SM00226">
    <property type="entry name" value="LMWPc"/>
    <property type="match status" value="1"/>
</dbReference>
<dbReference type="AlphaFoldDB" id="A0AA39V0Q1"/>